<dbReference type="EMBL" id="ASRX01000001">
    <property type="protein sequence ID" value="EYF08984.1"/>
    <property type="molecule type" value="Genomic_DNA"/>
</dbReference>
<gene>
    <name evidence="2" type="ORF">CAP_0068</name>
</gene>
<sequence length="268" mass="28355">MMRAMDGVTLAARHLALTLAGVSLAGTSLGCAGSPALAAQLVAAAQPGHLPLVVSCWEKQVEASGFQGEYVTTVDFTVEGEMSRLRDARVTAVTPDDARGQALATCVAQALNGTTLPRTADGEGPGFAPGTAMAVKGYAIAFVAPSPDERGRAEAQQAHVLLGPRANRCEGLYRYAPPRDVTALSTELEEQEKRAQASAEGSPDQHARALQKVYDIQLELRERLRLDAAAPEVPAANRQRLEEALALVDQDARRTGALIRCEAPPLPR</sequence>
<protein>
    <recommendedName>
        <fullName evidence="4">Lipoprotein</fullName>
    </recommendedName>
</protein>
<comment type="caution">
    <text evidence="2">The sequence shown here is derived from an EMBL/GenBank/DDBJ whole genome shotgun (WGS) entry which is preliminary data.</text>
</comment>
<dbReference type="Proteomes" id="UP000019678">
    <property type="component" value="Unassembled WGS sequence"/>
</dbReference>
<proteinExistence type="predicted"/>
<feature type="chain" id="PRO_5001497055" description="Lipoprotein" evidence="1">
    <location>
        <begin position="26"/>
        <end position="268"/>
    </location>
</feature>
<keyword evidence="1" id="KW-0732">Signal</keyword>
<accession>A0A017TIA2</accession>
<name>A0A017TIA2_9BACT</name>
<dbReference type="PROSITE" id="PS51257">
    <property type="entry name" value="PROKAR_LIPOPROTEIN"/>
    <property type="match status" value="1"/>
</dbReference>
<reference evidence="2 3" key="1">
    <citation type="submission" date="2013-05" db="EMBL/GenBank/DDBJ databases">
        <title>Genome assembly of Chondromyces apiculatus DSM 436.</title>
        <authorList>
            <person name="Sharma G."/>
            <person name="Khatri I."/>
            <person name="Kaur C."/>
            <person name="Mayilraj S."/>
            <person name="Subramanian S."/>
        </authorList>
    </citation>
    <scope>NUCLEOTIDE SEQUENCE [LARGE SCALE GENOMIC DNA]</scope>
    <source>
        <strain evidence="2 3">DSM 436</strain>
    </source>
</reference>
<organism evidence="2 3">
    <name type="scientific">Chondromyces apiculatus DSM 436</name>
    <dbReference type="NCBI Taxonomy" id="1192034"/>
    <lineage>
        <taxon>Bacteria</taxon>
        <taxon>Pseudomonadati</taxon>
        <taxon>Myxococcota</taxon>
        <taxon>Polyangia</taxon>
        <taxon>Polyangiales</taxon>
        <taxon>Polyangiaceae</taxon>
        <taxon>Chondromyces</taxon>
    </lineage>
</organism>
<evidence type="ECO:0000313" key="2">
    <source>
        <dbReference type="EMBL" id="EYF08984.1"/>
    </source>
</evidence>
<keyword evidence="3" id="KW-1185">Reference proteome</keyword>
<evidence type="ECO:0008006" key="4">
    <source>
        <dbReference type="Google" id="ProtNLM"/>
    </source>
</evidence>
<dbReference type="AlphaFoldDB" id="A0A017TIA2"/>
<evidence type="ECO:0000256" key="1">
    <source>
        <dbReference type="SAM" id="SignalP"/>
    </source>
</evidence>
<feature type="signal peptide" evidence="1">
    <location>
        <begin position="1"/>
        <end position="25"/>
    </location>
</feature>
<evidence type="ECO:0000313" key="3">
    <source>
        <dbReference type="Proteomes" id="UP000019678"/>
    </source>
</evidence>